<keyword evidence="4" id="KW-0805">Transcription regulation</keyword>
<feature type="transmembrane region" description="Helical" evidence="9">
    <location>
        <begin position="383"/>
        <end position="409"/>
    </location>
</feature>
<evidence type="ECO:0000256" key="5">
    <source>
        <dbReference type="ARBA" id="ARBA00023125"/>
    </source>
</evidence>
<dbReference type="PANTHER" id="PTHR42756">
    <property type="entry name" value="TRANSCRIPTIONAL REGULATOR, MARR"/>
    <property type="match status" value="1"/>
</dbReference>
<evidence type="ECO:0000256" key="9">
    <source>
        <dbReference type="SAM" id="Phobius"/>
    </source>
</evidence>
<dbReference type="PRINTS" id="PR00598">
    <property type="entry name" value="HTHMARR"/>
</dbReference>
<evidence type="ECO:0000259" key="10">
    <source>
        <dbReference type="PROSITE" id="PS50995"/>
    </source>
</evidence>
<evidence type="ECO:0000313" key="12">
    <source>
        <dbReference type="Proteomes" id="UP000035016"/>
    </source>
</evidence>
<proteinExistence type="predicted"/>
<dbReference type="EMBL" id="LN831790">
    <property type="protein sequence ID" value="CQR65471.1"/>
    <property type="molecule type" value="Genomic_DNA"/>
</dbReference>
<name>A0A0F7W885_STRLW</name>
<dbReference type="GO" id="GO:0003700">
    <property type="term" value="F:DNA-binding transcription factor activity"/>
    <property type="evidence" value="ECO:0007669"/>
    <property type="project" value="InterPro"/>
</dbReference>
<sequence>MCMSSATPTSATPLRRRLPLAGVLRPGRPSDIWFKPALSVVAAVAPPNLILLALGRLDLAMYTMAGSLCALYAHNRPYAARARVLAWVVLGMLGGVAVALVTASLTRDAVVLVTVGALLAAAQKVLCDATRVGPPGNVVLTFISSASLFAPQSLGQVPGHLALAAAAGAWAWLVGMAPALLRPTGPERRATAHALNATAAYAEAHGADEGRARAARAAGYAAVQAAWQTLLSLPANSARATTRHALERLVVRAEVALAAPADADPERLRTWARALRGTGRVPRTGDPRTGDARTGDSRAAADELLGVEAELGARPVPLWHRLVPLAPLGVRTALGCALAGYASLALGIGRPYWALVTAAALYQANLTLTWSRAVQRVVGNLGGALVFAAVAPLAHLGQAALVLCCLLFAFGAEALISRNYWLGTLCVTPMALLITEFTGYQEPGALITERIVDTLVGALVGFAAAVAVTNRRAGDRVERAVAVADRARERAARLLAEPHAAPGALDAAHRALAAALVELRATADAAAGEWWQRALPQERVVRAEQAGHRTLAAMVRRRTDAAGPGRGDDDGGRTAMTASGGRPVDEGTGAGTAAGDTVAAVVRQWRAVRPGLDTGPMEIIGRINRCAALLQQAEDAPLRRAGLSRAEFDLLGALRRTGHELTPGELARETFSSGAAVTKRLKQLTERGLVERRGDTRDRRVAHLRLTDAGRDLVDGILPEQLAYETAVLSGMDGPRRDDLAALLGELLGQLEGRLDALRA</sequence>
<dbReference type="CDD" id="cd00090">
    <property type="entry name" value="HTH_ARSR"/>
    <property type="match status" value="1"/>
</dbReference>
<organism evidence="11 12">
    <name type="scientific">Streptomyces leeuwenhoekii</name>
    <dbReference type="NCBI Taxonomy" id="1437453"/>
    <lineage>
        <taxon>Bacteria</taxon>
        <taxon>Bacillati</taxon>
        <taxon>Actinomycetota</taxon>
        <taxon>Actinomycetes</taxon>
        <taxon>Kitasatosporales</taxon>
        <taxon>Streptomycetaceae</taxon>
        <taxon>Streptomyces</taxon>
    </lineage>
</organism>
<dbReference type="Pfam" id="PF12802">
    <property type="entry name" value="MarR_2"/>
    <property type="match status" value="1"/>
</dbReference>
<comment type="subcellular location">
    <subcellularLocation>
        <location evidence="1">Membrane</location>
        <topology evidence="1">Multi-pass membrane protein</topology>
    </subcellularLocation>
</comment>
<feature type="transmembrane region" description="Helical" evidence="9">
    <location>
        <begin position="161"/>
        <end position="181"/>
    </location>
</feature>
<feature type="region of interest" description="Disordered" evidence="8">
    <location>
        <begin position="278"/>
        <end position="297"/>
    </location>
</feature>
<dbReference type="KEGG" id="sle:sle_60150"/>
<dbReference type="PROSITE" id="PS50995">
    <property type="entry name" value="HTH_MARR_2"/>
    <property type="match status" value="1"/>
</dbReference>
<dbReference type="SMART" id="SM00347">
    <property type="entry name" value="HTH_MARR"/>
    <property type="match status" value="1"/>
</dbReference>
<dbReference type="InterPro" id="IPR036390">
    <property type="entry name" value="WH_DNA-bd_sf"/>
</dbReference>
<dbReference type="Gene3D" id="1.10.10.10">
    <property type="entry name" value="Winged helix-like DNA-binding domain superfamily/Winged helix DNA-binding domain"/>
    <property type="match status" value="1"/>
</dbReference>
<keyword evidence="3 9" id="KW-1133">Transmembrane helix</keyword>
<keyword evidence="2 9" id="KW-0812">Transmembrane</keyword>
<evidence type="ECO:0000256" key="8">
    <source>
        <dbReference type="SAM" id="MobiDB-lite"/>
    </source>
</evidence>
<dbReference type="AlphaFoldDB" id="A0A0F7W885"/>
<dbReference type="InterPro" id="IPR049453">
    <property type="entry name" value="Memb_transporter_dom"/>
</dbReference>
<dbReference type="SUPFAM" id="SSF46785">
    <property type="entry name" value="Winged helix' DNA-binding domain"/>
    <property type="match status" value="1"/>
</dbReference>
<evidence type="ECO:0000256" key="4">
    <source>
        <dbReference type="ARBA" id="ARBA00023015"/>
    </source>
</evidence>
<evidence type="ECO:0000256" key="1">
    <source>
        <dbReference type="ARBA" id="ARBA00004141"/>
    </source>
</evidence>
<evidence type="ECO:0000313" key="11">
    <source>
        <dbReference type="EMBL" id="CQR65471.1"/>
    </source>
</evidence>
<feature type="transmembrane region" description="Helical" evidence="9">
    <location>
        <begin position="84"/>
        <end position="103"/>
    </location>
</feature>
<dbReference type="PANTHER" id="PTHR42756:SF1">
    <property type="entry name" value="TRANSCRIPTIONAL REPRESSOR OF EMRAB OPERON"/>
    <property type="match status" value="1"/>
</dbReference>
<keyword evidence="5" id="KW-0238">DNA-binding</keyword>
<keyword evidence="7" id="KW-0804">Transcription</keyword>
<feature type="domain" description="HTH marR-type" evidence="10">
    <location>
        <begin position="616"/>
        <end position="749"/>
    </location>
</feature>
<feature type="region of interest" description="Disordered" evidence="8">
    <location>
        <begin position="558"/>
        <end position="592"/>
    </location>
</feature>
<dbReference type="GO" id="GO:0003677">
    <property type="term" value="F:DNA binding"/>
    <property type="evidence" value="ECO:0007669"/>
    <property type="project" value="UniProtKB-KW"/>
</dbReference>
<reference evidence="11 12" key="1">
    <citation type="submission" date="2015-02" db="EMBL/GenBank/DDBJ databases">
        <authorList>
            <person name="Gomez-Escribano P.J."/>
        </authorList>
    </citation>
    <scope>NUCLEOTIDE SEQUENCE [LARGE SCALE GENOMIC DNA]</scope>
    <source>
        <strain evidence="12">C34 (DSM 42122 / NRRL B-24963)</strain>
    </source>
</reference>
<evidence type="ECO:0000256" key="6">
    <source>
        <dbReference type="ARBA" id="ARBA00023136"/>
    </source>
</evidence>
<gene>
    <name evidence="11" type="primary">sle_60150</name>
</gene>
<dbReference type="GO" id="GO:0016020">
    <property type="term" value="C:membrane"/>
    <property type="evidence" value="ECO:0007669"/>
    <property type="project" value="UniProtKB-SubCell"/>
</dbReference>
<dbReference type="InterPro" id="IPR011991">
    <property type="entry name" value="ArsR-like_HTH"/>
</dbReference>
<feature type="compositionally biased region" description="Basic and acidic residues" evidence="8">
    <location>
        <begin position="283"/>
        <end position="297"/>
    </location>
</feature>
<evidence type="ECO:0000256" key="7">
    <source>
        <dbReference type="ARBA" id="ARBA00023163"/>
    </source>
</evidence>
<evidence type="ECO:0000256" key="3">
    <source>
        <dbReference type="ARBA" id="ARBA00022989"/>
    </source>
</evidence>
<dbReference type="Proteomes" id="UP000035016">
    <property type="component" value="Chromosome Chromosome"/>
</dbReference>
<dbReference type="Pfam" id="PF13515">
    <property type="entry name" value="FUSC_2"/>
    <property type="match status" value="1"/>
</dbReference>
<accession>A0A0F7W885</accession>
<evidence type="ECO:0000256" key="2">
    <source>
        <dbReference type="ARBA" id="ARBA00022692"/>
    </source>
</evidence>
<dbReference type="InterPro" id="IPR036388">
    <property type="entry name" value="WH-like_DNA-bd_sf"/>
</dbReference>
<keyword evidence="6 9" id="KW-0472">Membrane</keyword>
<protein>
    <submittedName>
        <fullName evidence="11">HTH-type transcriptional regulator pecS</fullName>
    </submittedName>
</protein>
<dbReference type="InterPro" id="IPR000835">
    <property type="entry name" value="HTH_MarR-typ"/>
</dbReference>